<evidence type="ECO:0000313" key="4">
    <source>
        <dbReference type="Proteomes" id="UP000061382"/>
    </source>
</evidence>
<dbReference type="OrthoDB" id="1428208at2"/>
<dbReference type="RefSeq" id="WP_062546122.1">
    <property type="nucleotide sequence ID" value="NZ_CP012644.1"/>
</dbReference>
<feature type="domain" description="Initiator Rep protein WH1" evidence="2">
    <location>
        <begin position="11"/>
        <end position="149"/>
    </location>
</feature>
<dbReference type="Pfam" id="PF01051">
    <property type="entry name" value="Rep3_N"/>
    <property type="match status" value="1"/>
</dbReference>
<dbReference type="Gene3D" id="1.10.10.10">
    <property type="entry name" value="Winged helix-like DNA-binding domain superfamily/Winged helix DNA-binding domain"/>
    <property type="match status" value="2"/>
</dbReference>
<dbReference type="EMBL" id="CP012644">
    <property type="protein sequence ID" value="ALJ01659.1"/>
    <property type="molecule type" value="Genomic_DNA"/>
</dbReference>
<evidence type="ECO:0000259" key="2">
    <source>
        <dbReference type="Pfam" id="PF01051"/>
    </source>
</evidence>
<geneLocation type="plasmid" evidence="3 4">
    <name>1</name>
</geneLocation>
<evidence type="ECO:0000313" key="3">
    <source>
        <dbReference type="EMBL" id="ALJ01659.1"/>
    </source>
</evidence>
<dbReference type="AlphaFoldDB" id="A0A0P0C8K6"/>
<dbReference type="PATRIC" id="fig|512763.3.peg.4750"/>
<name>A0A0P0C8K6_9BACT</name>
<dbReference type="Proteomes" id="UP000061382">
    <property type="component" value="Plasmid 1"/>
</dbReference>
<sequence>MESSDISAVEIRQHNALTTARYEMSACEMDIIFSLLSMLKKDDKIGTIYRLRVKTLEELTGRSWNYQRLLESTSNLRSREYHIEDKKQILQVGLLASALYIKGEGIIELEISERLRPYLIDLKNNFTSYRLQAVFSLSSKFAKRIYQICSQWKDIGETPKMSLHNFKVMLSLKDPAGKEPEQYEKISAFKKYVLDTAVNQINENTDLRISYELFKKGRNFEDIRLYVKNQIPQQIPIPFEEAVDDAKLAAARQHLETLEIKDPALVKKILEDPKLIRALFDFIFKMKTERIKAKSNPGGLFLTIHGLI</sequence>
<reference evidence="3 4" key="1">
    <citation type="submission" date="2015-08" db="EMBL/GenBank/DDBJ databases">
        <title>Complete genome sequence of Rufibacter tibetensis strain 1351t, a radiation-resistant bacterium from tibet plateau.</title>
        <authorList>
            <person name="Dai J."/>
        </authorList>
    </citation>
    <scope>NUCLEOTIDE SEQUENCE [LARGE SCALE GENOMIC DNA]</scope>
    <source>
        <strain evidence="3 4">1351</strain>
        <plasmid evidence="3 4">1</plasmid>
    </source>
</reference>
<evidence type="ECO:0000256" key="1">
    <source>
        <dbReference type="ARBA" id="ARBA00038283"/>
    </source>
</evidence>
<comment type="similarity">
    <text evidence="1">Belongs to the initiator RepB protein family.</text>
</comment>
<dbReference type="InterPro" id="IPR036388">
    <property type="entry name" value="WH-like_DNA-bd_sf"/>
</dbReference>
<dbReference type="SUPFAM" id="SSF46785">
    <property type="entry name" value="Winged helix' DNA-binding domain"/>
    <property type="match status" value="2"/>
</dbReference>
<accession>A0A0P0C8K6</accession>
<proteinExistence type="inferred from homology"/>
<keyword evidence="4" id="KW-1185">Reference proteome</keyword>
<gene>
    <name evidence="3" type="ORF">DC20_21605</name>
</gene>
<dbReference type="InterPro" id="IPR000525">
    <property type="entry name" value="Initiator_Rep_WH1"/>
</dbReference>
<keyword evidence="3" id="KW-0614">Plasmid</keyword>
<dbReference type="InterPro" id="IPR036390">
    <property type="entry name" value="WH_DNA-bd_sf"/>
</dbReference>
<dbReference type="GO" id="GO:0006270">
    <property type="term" value="P:DNA replication initiation"/>
    <property type="evidence" value="ECO:0007669"/>
    <property type="project" value="InterPro"/>
</dbReference>
<dbReference type="KEGG" id="rti:DC20_21605"/>
<dbReference type="Pfam" id="PF21205">
    <property type="entry name" value="Rep3_C"/>
    <property type="match status" value="1"/>
</dbReference>
<organism evidence="3 4">
    <name type="scientific">Rufibacter tibetensis</name>
    <dbReference type="NCBI Taxonomy" id="512763"/>
    <lineage>
        <taxon>Bacteria</taxon>
        <taxon>Pseudomonadati</taxon>
        <taxon>Bacteroidota</taxon>
        <taxon>Cytophagia</taxon>
        <taxon>Cytophagales</taxon>
        <taxon>Hymenobacteraceae</taxon>
        <taxon>Rufibacter</taxon>
    </lineage>
</organism>
<protein>
    <recommendedName>
        <fullName evidence="2">Initiator Rep protein WH1 domain-containing protein</fullName>
    </recommendedName>
</protein>
<dbReference type="GO" id="GO:0003887">
    <property type="term" value="F:DNA-directed DNA polymerase activity"/>
    <property type="evidence" value="ECO:0007669"/>
    <property type="project" value="InterPro"/>
</dbReference>